<dbReference type="RefSeq" id="WP_133321262.1">
    <property type="nucleotide sequence ID" value="NZ_SMTF01000003.1"/>
</dbReference>
<dbReference type="PANTHER" id="PTHR33387">
    <property type="entry name" value="RMLC-LIKE JELLY ROLL FOLD PROTEIN"/>
    <property type="match status" value="1"/>
</dbReference>
<reference evidence="2 3" key="1">
    <citation type="submission" date="2019-03" db="EMBL/GenBank/DDBJ databases">
        <title>Luteimonas zhaokaii sp.nov., isolated from the rectal contents of Plateau pika in Yushu, Qinghai Province, China.</title>
        <authorList>
            <person name="Zhang G."/>
        </authorList>
    </citation>
    <scope>NUCLEOTIDE SEQUENCE [LARGE SCALE GENOMIC DNA]</scope>
    <source>
        <strain evidence="2 3">B9</strain>
    </source>
</reference>
<evidence type="ECO:0000313" key="2">
    <source>
        <dbReference type="EMBL" id="TDK26229.1"/>
    </source>
</evidence>
<dbReference type="Proteomes" id="UP000294796">
    <property type="component" value="Unassembled WGS sequence"/>
</dbReference>
<gene>
    <name evidence="2" type="ORF">E2F46_06425</name>
</gene>
<organism evidence="2 3">
    <name type="scientific">Luteimonas aestuarii</name>
    <dbReference type="NCBI Taxonomy" id="453837"/>
    <lineage>
        <taxon>Bacteria</taxon>
        <taxon>Pseudomonadati</taxon>
        <taxon>Pseudomonadota</taxon>
        <taxon>Gammaproteobacteria</taxon>
        <taxon>Lysobacterales</taxon>
        <taxon>Lysobacteraceae</taxon>
        <taxon>Luteimonas</taxon>
    </lineage>
</organism>
<dbReference type="PANTHER" id="PTHR33387:SF3">
    <property type="entry name" value="DUF985 DOMAIN-CONTAINING PROTEIN"/>
    <property type="match status" value="1"/>
</dbReference>
<proteinExistence type="predicted"/>
<evidence type="ECO:0000313" key="3">
    <source>
        <dbReference type="Proteomes" id="UP000294796"/>
    </source>
</evidence>
<dbReference type="OrthoDB" id="9798288at2"/>
<dbReference type="InterPro" id="IPR011051">
    <property type="entry name" value="RmlC_Cupin_sf"/>
</dbReference>
<accession>A0A4R5TYC3</accession>
<dbReference type="AlphaFoldDB" id="A0A4R5TYC3"/>
<feature type="domain" description="DUF985" evidence="1">
    <location>
        <begin position="7"/>
        <end position="138"/>
    </location>
</feature>
<dbReference type="EMBL" id="SMTF01000003">
    <property type="protein sequence ID" value="TDK26229.1"/>
    <property type="molecule type" value="Genomic_DNA"/>
</dbReference>
<dbReference type="CDD" id="cd06121">
    <property type="entry name" value="cupin_YML079wp"/>
    <property type="match status" value="1"/>
</dbReference>
<protein>
    <submittedName>
        <fullName evidence="2">Cupin domain-containing protein</fullName>
    </submittedName>
</protein>
<evidence type="ECO:0000259" key="1">
    <source>
        <dbReference type="Pfam" id="PF06172"/>
    </source>
</evidence>
<dbReference type="InterPro" id="IPR014710">
    <property type="entry name" value="RmlC-like_jellyroll"/>
</dbReference>
<comment type="caution">
    <text evidence="2">The sequence shown here is derived from an EMBL/GenBank/DDBJ whole genome shotgun (WGS) entry which is preliminary data.</text>
</comment>
<dbReference type="InterPro" id="IPR009327">
    <property type="entry name" value="Cupin_DUF985"/>
</dbReference>
<dbReference type="Gene3D" id="2.60.120.10">
    <property type="entry name" value="Jelly Rolls"/>
    <property type="match status" value="1"/>
</dbReference>
<dbReference type="SUPFAM" id="SSF51182">
    <property type="entry name" value="RmlC-like cupins"/>
    <property type="match status" value="1"/>
</dbReference>
<dbReference type="Pfam" id="PF06172">
    <property type="entry name" value="Cupin_5"/>
    <property type="match status" value="1"/>
</dbReference>
<name>A0A4R5TYC3_9GAMM</name>
<sequence>MPTADAQRLIDALALAPHPEGGHFRRFHEAAIQVEHNGIRRPAMTAIHYLLEPGGRSQWHRVDADEAWHWQQGDALELMQFDVVAEAVTCTRLGPGSDDARMCVVPAGTWQSAHAPGGHALVACVVAPGFAWPGFELLDPVQAPAALRACLATPACPSSD</sequence>
<keyword evidence="3" id="KW-1185">Reference proteome</keyword>
<dbReference type="InterPro" id="IPR039935">
    <property type="entry name" value="YML079W-like"/>
</dbReference>